<gene>
    <name evidence="21" type="ORF">IPC1295_07115</name>
</gene>
<dbReference type="GO" id="GO:0006829">
    <property type="term" value="P:zinc ion transport"/>
    <property type="evidence" value="ECO:0007669"/>
    <property type="project" value="UniProtKB-KW"/>
</dbReference>
<dbReference type="InterPro" id="IPR036942">
    <property type="entry name" value="Beta-barrel_TonB_sf"/>
</dbReference>
<dbReference type="GO" id="GO:0015891">
    <property type="term" value="P:siderophore transport"/>
    <property type="evidence" value="ECO:0007669"/>
    <property type="project" value="InterPro"/>
</dbReference>
<dbReference type="PANTHER" id="PTHR32552:SF90">
    <property type="entry name" value="METAL-PSEUDOPALINE RECEPTOR CNTO"/>
    <property type="match status" value="1"/>
</dbReference>
<dbReference type="Pfam" id="PF00593">
    <property type="entry name" value="TonB_dep_Rec_b-barrel"/>
    <property type="match status" value="1"/>
</dbReference>
<evidence type="ECO:0000259" key="19">
    <source>
        <dbReference type="Pfam" id="PF00593"/>
    </source>
</evidence>
<proteinExistence type="inferred from homology"/>
<dbReference type="GO" id="GO:0015344">
    <property type="term" value="F:siderophore uptake transmembrane transporter activity"/>
    <property type="evidence" value="ECO:0007669"/>
    <property type="project" value="TreeGrafter"/>
</dbReference>
<accession>A0A080VSF7</accession>
<evidence type="ECO:0000256" key="3">
    <source>
        <dbReference type="ARBA" id="ARBA00022448"/>
    </source>
</evidence>
<keyword evidence="6 17" id="KW-0812">Transmembrane</keyword>
<evidence type="ECO:0000256" key="12">
    <source>
        <dbReference type="ARBA" id="ARBA00023136"/>
    </source>
</evidence>
<evidence type="ECO:0000256" key="4">
    <source>
        <dbReference type="ARBA" id="ARBA00022452"/>
    </source>
</evidence>
<dbReference type="Gene3D" id="2.170.130.10">
    <property type="entry name" value="TonB-dependent receptor, plug domain"/>
    <property type="match status" value="1"/>
</dbReference>
<evidence type="ECO:0000256" key="9">
    <source>
        <dbReference type="ARBA" id="ARBA00023065"/>
    </source>
</evidence>
<dbReference type="Proteomes" id="UP000284767">
    <property type="component" value="Unassembled WGS sequence"/>
</dbReference>
<dbReference type="GO" id="GO:0015675">
    <property type="term" value="P:nickel cation transport"/>
    <property type="evidence" value="ECO:0007669"/>
    <property type="project" value="UniProtKB-KW"/>
</dbReference>
<protein>
    <recommendedName>
        <fullName evidence="16">Metal-pseudopaline receptor CntO</fullName>
    </recommendedName>
</protein>
<dbReference type="eggNOG" id="COG4773">
    <property type="taxonomic scope" value="Bacteria"/>
</dbReference>
<keyword evidence="8" id="KW-0862">Zinc</keyword>
<dbReference type="InterPro" id="IPR010105">
    <property type="entry name" value="TonB_sidphr_rcpt"/>
</dbReference>
<keyword evidence="5" id="KW-0533">Nickel</keyword>
<sequence>MRVSVSLVLGVGLGCSSPALWAETESPAELEVLTVTAEAERAEGPVQGYRANRTASATRTDTRIEDIPQAISVVPRQVLDDLDSARIERALDFAGGVSRQNNFGGLTMFEYNVRGFTTSEFYRDGFSANRGYMNAPDSATIERVEILKGPASSLYGRGDPGGTVNLVTKKPQAERFARLHASAGSWDRYRSTLDLNTPLDEEGDLLYRMNLAVEDSKGFRDYADGQRLLVAPSFSWQLDPDTSLLVEAEVVRNRQVFDRGTVAPHNHLGSLPRSRFFGEPDDGKIDNNNETLQATLRHHFNEQWSLRLASHYKHGHLDGYASENSSLAADGYSLRREYRYRDFEWHDSITQLDLLGDLHTGSIRHQLLMGLEYERYHNDELILRSIPSRNPYAIDIRRPVYGQPKPPFGRDDRNHEEVDAMALNLQDQIEFSEKWRGLLGVRFDRYRQDMNATRLNNGRFRDTSSQQTQRAATPRIGVLYQATPEVGLFANASKSFKPNGGTDMAGKAFDPEEGRGYEAGVKLDLLDGRLGMTLAAFHLKKKNVLTADPSNPGYQQTAGEARSQGFDLQFSGQLTEQLRLIGAYAYIDAEVTKDENIARGSRLLNVPKHSGSLMGVYEFREGWLHGADAGAAVNYVGERAGDSSDSGFELPAYTTVDLLARYPLASNATLGVNVNNLFDRRYYERSYNNVWVAPGEPRNLTMSLTLNY</sequence>
<dbReference type="FunFam" id="2.40.170.20:FF:000005">
    <property type="entry name" value="TonB-dependent siderophore receptor"/>
    <property type="match status" value="1"/>
</dbReference>
<keyword evidence="14 17" id="KW-0998">Cell outer membrane</keyword>
<evidence type="ECO:0000256" key="14">
    <source>
        <dbReference type="ARBA" id="ARBA00023237"/>
    </source>
</evidence>
<dbReference type="FunFam" id="2.170.130.10:FF:000001">
    <property type="entry name" value="Catecholate siderophore TonB-dependent receptor"/>
    <property type="match status" value="1"/>
</dbReference>
<dbReference type="GO" id="GO:0009279">
    <property type="term" value="C:cell outer membrane"/>
    <property type="evidence" value="ECO:0007669"/>
    <property type="project" value="UniProtKB-SubCell"/>
</dbReference>
<evidence type="ECO:0000256" key="6">
    <source>
        <dbReference type="ARBA" id="ARBA00022692"/>
    </source>
</evidence>
<keyword evidence="4 17" id="KW-1134">Transmembrane beta strand</keyword>
<dbReference type="EMBL" id="NSNE01000003">
    <property type="protein sequence ID" value="RPM20048.1"/>
    <property type="molecule type" value="Genomic_DNA"/>
</dbReference>
<comment type="caution">
    <text evidence="21">The sequence shown here is derived from an EMBL/GenBank/DDBJ whole genome shotgun (WGS) entry which is preliminary data.</text>
</comment>
<evidence type="ECO:0000256" key="10">
    <source>
        <dbReference type="ARBA" id="ARBA00023077"/>
    </source>
</evidence>
<evidence type="ECO:0000313" key="21">
    <source>
        <dbReference type="EMBL" id="RPM20048.1"/>
    </source>
</evidence>
<dbReference type="InterPro" id="IPR012910">
    <property type="entry name" value="Plug_dom"/>
</dbReference>
<keyword evidence="8" id="KW-0864">Zinc transport</keyword>
<evidence type="ECO:0000256" key="2">
    <source>
        <dbReference type="ARBA" id="ARBA00009810"/>
    </source>
</evidence>
<evidence type="ECO:0000313" key="22">
    <source>
        <dbReference type="Proteomes" id="UP000284767"/>
    </source>
</evidence>
<dbReference type="PANTHER" id="PTHR32552">
    <property type="entry name" value="FERRICHROME IRON RECEPTOR-RELATED"/>
    <property type="match status" value="1"/>
</dbReference>
<comment type="similarity">
    <text evidence="2 17 18">Belongs to the TonB-dependent receptor family.</text>
</comment>
<comment type="function">
    <text evidence="15">Transports the metallophore pseudopaline, which is involved in the acquisition of nickel and zinc, and thus enables bacterial growth inside the host, where metal access is limited. Is probably involved in the import of pseudopaline-metal complexes.</text>
</comment>
<dbReference type="NCBIfam" id="TIGR01783">
    <property type="entry name" value="TonB-siderophor"/>
    <property type="match status" value="1"/>
</dbReference>
<evidence type="ECO:0000259" key="20">
    <source>
        <dbReference type="Pfam" id="PF07715"/>
    </source>
</evidence>
<keyword evidence="13 21" id="KW-0675">Receptor</keyword>
<evidence type="ECO:0000256" key="8">
    <source>
        <dbReference type="ARBA" id="ARBA00022906"/>
    </source>
</evidence>
<comment type="subcellular location">
    <subcellularLocation>
        <location evidence="1 17">Cell outer membrane</location>
        <topology evidence="1 17">Multi-pass membrane protein</topology>
    </subcellularLocation>
</comment>
<keyword evidence="11" id="KW-0921">Nickel transport</keyword>
<evidence type="ECO:0000256" key="15">
    <source>
        <dbReference type="ARBA" id="ARBA00056786"/>
    </source>
</evidence>
<dbReference type="PROSITE" id="PS52016">
    <property type="entry name" value="TONB_DEPENDENT_REC_3"/>
    <property type="match status" value="1"/>
</dbReference>
<evidence type="ECO:0000256" key="16">
    <source>
        <dbReference type="ARBA" id="ARBA00072467"/>
    </source>
</evidence>
<keyword evidence="7" id="KW-0732">Signal</keyword>
<dbReference type="Pfam" id="PF07715">
    <property type="entry name" value="Plug"/>
    <property type="match status" value="1"/>
</dbReference>
<evidence type="ECO:0000256" key="1">
    <source>
        <dbReference type="ARBA" id="ARBA00004571"/>
    </source>
</evidence>
<feature type="domain" description="TonB-dependent receptor plug" evidence="20">
    <location>
        <begin position="64"/>
        <end position="163"/>
    </location>
</feature>
<keyword evidence="3 17" id="KW-0813">Transport</keyword>
<dbReference type="RefSeq" id="WP_004347776.1">
    <property type="nucleotide sequence ID" value="NZ_CAADKB010000106.1"/>
</dbReference>
<evidence type="ECO:0000256" key="11">
    <source>
        <dbReference type="ARBA" id="ARBA00023112"/>
    </source>
</evidence>
<evidence type="ECO:0000256" key="7">
    <source>
        <dbReference type="ARBA" id="ARBA00022729"/>
    </source>
</evidence>
<dbReference type="AlphaFoldDB" id="A0A080VSF7"/>
<keyword evidence="10 18" id="KW-0798">TonB box</keyword>
<reference evidence="21 22" key="1">
    <citation type="submission" date="2017-08" db="EMBL/GenBank/DDBJ databases">
        <authorList>
            <person name="Feschi L."/>
            <person name="Jeukens J."/>
            <person name="Emond-Rheault J.-G."/>
            <person name="Kukavica-Ibrulj I."/>
            <person name="Boyle B."/>
            <person name="Levesque R.C."/>
        </authorList>
    </citation>
    <scope>NUCLEOTIDE SEQUENCE [LARGE SCALE GENOMIC DNA]</scope>
    <source>
        <strain evidence="21 22">PA-W36</strain>
    </source>
</reference>
<evidence type="ECO:0000256" key="5">
    <source>
        <dbReference type="ARBA" id="ARBA00022596"/>
    </source>
</evidence>
<dbReference type="InterPro" id="IPR037066">
    <property type="entry name" value="Plug_dom_sf"/>
</dbReference>
<evidence type="ECO:0000256" key="17">
    <source>
        <dbReference type="PROSITE-ProRule" id="PRU01360"/>
    </source>
</evidence>
<dbReference type="PROSITE" id="PS51257">
    <property type="entry name" value="PROKAR_LIPOPROTEIN"/>
    <property type="match status" value="1"/>
</dbReference>
<organism evidence="21 22">
    <name type="scientific">Pseudomonas aeruginosa</name>
    <dbReference type="NCBI Taxonomy" id="287"/>
    <lineage>
        <taxon>Bacteria</taxon>
        <taxon>Pseudomonadati</taxon>
        <taxon>Pseudomonadota</taxon>
        <taxon>Gammaproteobacteria</taxon>
        <taxon>Pseudomonadales</taxon>
        <taxon>Pseudomonadaceae</taxon>
        <taxon>Pseudomonas</taxon>
    </lineage>
</organism>
<dbReference type="SUPFAM" id="SSF56935">
    <property type="entry name" value="Porins"/>
    <property type="match status" value="1"/>
</dbReference>
<evidence type="ECO:0000256" key="18">
    <source>
        <dbReference type="RuleBase" id="RU003357"/>
    </source>
</evidence>
<dbReference type="CDD" id="cd01347">
    <property type="entry name" value="ligand_gated_channel"/>
    <property type="match status" value="1"/>
</dbReference>
<reference evidence="21 22" key="2">
    <citation type="submission" date="2019-01" db="EMBL/GenBank/DDBJ databases">
        <title>The Pseudomonas aeruginosa pan-genome provides new insights on its population structure, horizontal gene transfer and pathogenicity.</title>
        <authorList>
            <person name="Freschi L."/>
            <person name="Vincent A.T."/>
            <person name="Jeukens J."/>
            <person name="Emond-Rheault J.-G."/>
            <person name="Kukavica-Ibrulj I."/>
            <person name="Dupont M.-J."/>
            <person name="Charette S.J."/>
            <person name="Boyle B."/>
            <person name="Levesque R.C."/>
        </authorList>
    </citation>
    <scope>NUCLEOTIDE SEQUENCE [LARGE SCALE GENOMIC DNA]</scope>
    <source>
        <strain evidence="21 22">PA-W36</strain>
    </source>
</reference>
<dbReference type="Gene3D" id="2.40.170.20">
    <property type="entry name" value="TonB-dependent receptor, beta-barrel domain"/>
    <property type="match status" value="1"/>
</dbReference>
<feature type="domain" description="TonB-dependent receptor-like beta-barrel" evidence="19">
    <location>
        <begin position="236"/>
        <end position="677"/>
    </location>
</feature>
<name>A0A080VSF7_PSEAI</name>
<keyword evidence="12 17" id="KW-0472">Membrane</keyword>
<dbReference type="InterPro" id="IPR039426">
    <property type="entry name" value="TonB-dep_rcpt-like"/>
</dbReference>
<evidence type="ECO:0000256" key="13">
    <source>
        <dbReference type="ARBA" id="ARBA00023170"/>
    </source>
</evidence>
<dbReference type="GO" id="GO:0038023">
    <property type="term" value="F:signaling receptor activity"/>
    <property type="evidence" value="ECO:0007669"/>
    <property type="project" value="InterPro"/>
</dbReference>
<dbReference type="InterPro" id="IPR000531">
    <property type="entry name" value="Beta-barrel_TonB"/>
</dbReference>
<keyword evidence="9" id="KW-0406">Ion transport</keyword>